<organism evidence="2 3">
    <name type="scientific">Usitatibacter rugosus</name>
    <dbReference type="NCBI Taxonomy" id="2732067"/>
    <lineage>
        <taxon>Bacteria</taxon>
        <taxon>Pseudomonadati</taxon>
        <taxon>Pseudomonadota</taxon>
        <taxon>Betaproteobacteria</taxon>
        <taxon>Nitrosomonadales</taxon>
        <taxon>Usitatibacteraceae</taxon>
        <taxon>Usitatibacter</taxon>
    </lineage>
</organism>
<evidence type="ECO:0000313" key="2">
    <source>
        <dbReference type="EMBL" id="QJR09748.1"/>
    </source>
</evidence>
<evidence type="ECO:0000259" key="1">
    <source>
        <dbReference type="PROSITE" id="PS50109"/>
    </source>
</evidence>
<dbReference type="InterPro" id="IPR005467">
    <property type="entry name" value="His_kinase_dom"/>
</dbReference>
<name>A0A6M4GSE4_9PROT</name>
<feature type="domain" description="Histidine kinase" evidence="1">
    <location>
        <begin position="23"/>
        <end position="229"/>
    </location>
</feature>
<dbReference type="AlphaFoldDB" id="A0A6M4GSE4"/>
<protein>
    <recommendedName>
        <fullName evidence="1">Histidine kinase domain-containing protein</fullName>
    </recommendedName>
</protein>
<accession>A0A6M4GSE4</accession>
<dbReference type="PROSITE" id="PS50109">
    <property type="entry name" value="HIS_KIN"/>
    <property type="match status" value="1"/>
</dbReference>
<dbReference type="EMBL" id="CP053069">
    <property type="protein sequence ID" value="QJR09748.1"/>
    <property type="molecule type" value="Genomic_DNA"/>
</dbReference>
<dbReference type="KEGG" id="uru:DSM104443_00798"/>
<reference evidence="2 3" key="1">
    <citation type="submission" date="2020-04" db="EMBL/GenBank/DDBJ databases">
        <title>Usitatibacter rugosus gen. nov., sp. nov. and Usitatibacter palustris sp. nov., novel members of Usitatibacteraceae fam. nov. within the order Nitrosomonadales isolated from soil.</title>
        <authorList>
            <person name="Huber K.J."/>
            <person name="Neumann-Schaal M."/>
            <person name="Geppert A."/>
            <person name="Luckner M."/>
            <person name="Wanner G."/>
            <person name="Overmann J."/>
        </authorList>
    </citation>
    <scope>NUCLEOTIDE SEQUENCE [LARGE SCALE GENOMIC DNA]</scope>
    <source>
        <strain evidence="2 3">0125_3</strain>
    </source>
</reference>
<proteinExistence type="predicted"/>
<keyword evidence="3" id="KW-1185">Reference proteome</keyword>
<dbReference type="RefSeq" id="WP_171089718.1">
    <property type="nucleotide sequence ID" value="NZ_CP053069.1"/>
</dbReference>
<dbReference type="Gene3D" id="3.30.565.10">
    <property type="entry name" value="Histidine kinase-like ATPase, C-terminal domain"/>
    <property type="match status" value="1"/>
</dbReference>
<dbReference type="Proteomes" id="UP000501534">
    <property type="component" value="Chromosome"/>
</dbReference>
<dbReference type="InterPro" id="IPR036890">
    <property type="entry name" value="HATPase_C_sf"/>
</dbReference>
<dbReference type="SUPFAM" id="SSF55874">
    <property type="entry name" value="ATPase domain of HSP90 chaperone/DNA topoisomerase II/histidine kinase"/>
    <property type="match status" value="1"/>
</dbReference>
<gene>
    <name evidence="2" type="ORF">DSM104443_00798</name>
</gene>
<sequence length="234" mass="25210">MTDMEGVYRDAVTTRLMRRMGHALEHDLKSPVQGIYWALELALKSVSAPGTDEKTRAQVEKAVTMARKELTRLERTSRAFLSDSGISEGEGETRIDLSELTRETVRHFVTDAAIRNVRLTVDVPTEPVYVFGPRAGISQAVLTCVLHSLDSVPDGGTAEVVLKANGTHAMIEIVDDAGEAAEGQDPFGLGVLGMRIARVFVEGHGGEMKSAPAPEGGRRSTCLKLPVETTAQPA</sequence>
<evidence type="ECO:0000313" key="3">
    <source>
        <dbReference type="Proteomes" id="UP000501534"/>
    </source>
</evidence>